<comment type="caution">
    <text evidence="12">The sequence shown here is derived from an EMBL/GenBank/DDBJ whole genome shotgun (WGS) entry which is preliminary data.</text>
</comment>
<keyword evidence="13" id="KW-1185">Reference proteome</keyword>
<evidence type="ECO:0000256" key="9">
    <source>
        <dbReference type="RuleBase" id="RU367056"/>
    </source>
</evidence>
<proteinExistence type="inferred from homology"/>
<protein>
    <recommendedName>
        <fullName evidence="9">Cytochrome c oxidase assembly factor 3</fullName>
    </recommendedName>
</protein>
<dbReference type="STRING" id="764103.G7EAQ1"/>
<evidence type="ECO:0000256" key="2">
    <source>
        <dbReference type="ARBA" id="ARBA00004304"/>
    </source>
</evidence>
<feature type="region of interest" description="Disordered" evidence="10">
    <location>
        <begin position="185"/>
        <end position="204"/>
    </location>
</feature>
<dbReference type="HOGENOM" id="CLU_1343552_0_0_1"/>
<dbReference type="PANTHER" id="PTHR15642">
    <property type="entry name" value="CYTOCHROME C OXIDASE ASSEMBLY FACTOR 3, MITOCHONDRIAL"/>
    <property type="match status" value="1"/>
</dbReference>
<keyword evidence="8" id="KW-0472">Membrane</keyword>
<dbReference type="eggNOG" id="ENOG502SEY5">
    <property type="taxonomic scope" value="Eukaryota"/>
</dbReference>
<dbReference type="InParanoid" id="G7EAQ1"/>
<feature type="domain" description="Cytochrome c oxidase assembly factor 3 mitochondrial coiled-coil" evidence="11">
    <location>
        <begin position="68"/>
        <end position="113"/>
    </location>
</feature>
<dbReference type="Proteomes" id="UP000009131">
    <property type="component" value="Unassembled WGS sequence"/>
</dbReference>
<comment type="function">
    <text evidence="1 9">Required for assembly of cytochrome c oxidase (complex IV).</text>
</comment>
<keyword evidence="9" id="KW-0999">Mitochondrion inner membrane</keyword>
<evidence type="ECO:0000256" key="7">
    <source>
        <dbReference type="ARBA" id="ARBA00023128"/>
    </source>
</evidence>
<evidence type="ECO:0000256" key="6">
    <source>
        <dbReference type="ARBA" id="ARBA00022989"/>
    </source>
</evidence>
<name>G7EAQ1_MIXOS</name>
<gene>
    <name evidence="12" type="primary">Mo06614</name>
    <name evidence="12" type="ORF">E5Q_06614</name>
</gene>
<dbReference type="Pfam" id="PF09813">
    <property type="entry name" value="Coa3_cc"/>
    <property type="match status" value="1"/>
</dbReference>
<evidence type="ECO:0000256" key="5">
    <source>
        <dbReference type="ARBA" id="ARBA00022692"/>
    </source>
</evidence>
<dbReference type="InterPro" id="IPR018628">
    <property type="entry name" value="Coa3_CC"/>
</dbReference>
<evidence type="ECO:0000313" key="12">
    <source>
        <dbReference type="EMBL" id="GAA99911.1"/>
    </source>
</evidence>
<evidence type="ECO:0000256" key="1">
    <source>
        <dbReference type="ARBA" id="ARBA00003064"/>
    </source>
</evidence>
<evidence type="ECO:0000256" key="4">
    <source>
        <dbReference type="ARBA" id="ARBA00011351"/>
    </source>
</evidence>
<dbReference type="PANTHER" id="PTHR15642:SF3">
    <property type="entry name" value="CYTOCHROME C OXIDASE ASSEMBLY FACTOR 3 HOMOLOG, MITOCHONDRIAL"/>
    <property type="match status" value="1"/>
</dbReference>
<evidence type="ECO:0000313" key="13">
    <source>
        <dbReference type="Proteomes" id="UP000009131"/>
    </source>
</evidence>
<dbReference type="InterPro" id="IPR041752">
    <property type="entry name" value="Coa3"/>
</dbReference>
<accession>G7EAQ1</accession>
<reference evidence="12 13" key="1">
    <citation type="journal article" date="2011" name="J. Gen. Appl. Microbiol.">
        <title>Draft genome sequencing of the enigmatic basidiomycete Mixia osmundae.</title>
        <authorList>
            <person name="Nishida H."/>
            <person name="Nagatsuka Y."/>
            <person name="Sugiyama J."/>
        </authorList>
    </citation>
    <scope>NUCLEOTIDE SEQUENCE [LARGE SCALE GENOMIC DNA]</scope>
    <source>
        <strain evidence="13">CBS 9802 / IAM 14324 / JCM 22182 / KY 12970</strain>
    </source>
</reference>
<evidence type="ECO:0000256" key="8">
    <source>
        <dbReference type="ARBA" id="ARBA00023136"/>
    </source>
</evidence>
<feature type="region of interest" description="Disordered" evidence="10">
    <location>
        <begin position="1"/>
        <end position="48"/>
    </location>
</feature>
<feature type="region of interest" description="Disordered" evidence="10">
    <location>
        <begin position="141"/>
        <end position="173"/>
    </location>
</feature>
<sequence length="204" mass="21390">MHTSLRRMAQATVADVNAPASGPSTGMPAPGTEAARQQVPPQLDPDSQDRYAARRSYFGRSGYSMSQGLQRARAPFRFRNTLTGMALAGFITSVYYYSISAVKQEDFSDVEISNQLVGATGHSQESNDTLTSANTERGGYIPAGNPGLQAPPKAGAVPPAQPAQSRSGEGAVPDAVTPLLKLGFAGQGTPSWIKPADPSGPRQV</sequence>
<evidence type="ECO:0000259" key="11">
    <source>
        <dbReference type="Pfam" id="PF09813"/>
    </source>
</evidence>
<dbReference type="EMBL" id="BABT02000243">
    <property type="protein sequence ID" value="GAA99911.1"/>
    <property type="molecule type" value="Genomic_DNA"/>
</dbReference>
<organism evidence="12 13">
    <name type="scientific">Mixia osmundae (strain CBS 9802 / IAM 14324 / JCM 22182 / KY 12970)</name>
    <dbReference type="NCBI Taxonomy" id="764103"/>
    <lineage>
        <taxon>Eukaryota</taxon>
        <taxon>Fungi</taxon>
        <taxon>Dikarya</taxon>
        <taxon>Basidiomycota</taxon>
        <taxon>Pucciniomycotina</taxon>
        <taxon>Mixiomycetes</taxon>
        <taxon>Mixiales</taxon>
        <taxon>Mixiaceae</taxon>
        <taxon>Mixia</taxon>
    </lineage>
</organism>
<comment type="subunit">
    <text evidence="4 9">Component of 250-400 kDa complexes called cytochrome oxidase assembly intermediates or COA complexes.</text>
</comment>
<keyword evidence="5" id="KW-0812">Transmembrane</keyword>
<keyword evidence="6" id="KW-1133">Transmembrane helix</keyword>
<dbReference type="AlphaFoldDB" id="G7EAQ1"/>
<keyword evidence="7 9" id="KW-0496">Mitochondrion</keyword>
<comment type="similarity">
    <text evidence="3 9">Belongs to the COA3 family.</text>
</comment>
<reference evidence="12 13" key="2">
    <citation type="journal article" date="2012" name="Open Biol.">
        <title>Characteristics of nucleosomes and linker DNA regions on the genome of the basidiomycete Mixia osmundae revealed by mono- and dinucleosome mapping.</title>
        <authorList>
            <person name="Nishida H."/>
            <person name="Kondo S."/>
            <person name="Matsumoto T."/>
            <person name="Suzuki Y."/>
            <person name="Yoshikawa H."/>
            <person name="Taylor T.D."/>
            <person name="Sugiyama J."/>
        </authorList>
    </citation>
    <scope>NUCLEOTIDE SEQUENCE [LARGE SCALE GENOMIC DNA]</scope>
    <source>
        <strain evidence="13">CBS 9802 / IAM 14324 / JCM 22182 / KY 12970</strain>
    </source>
</reference>
<dbReference type="GO" id="GO:0033617">
    <property type="term" value="P:mitochondrial respiratory chain complex IV assembly"/>
    <property type="evidence" value="ECO:0007669"/>
    <property type="project" value="UniProtKB-UniRule"/>
</dbReference>
<evidence type="ECO:0000256" key="3">
    <source>
        <dbReference type="ARBA" id="ARBA00007035"/>
    </source>
</evidence>
<comment type="subcellular location">
    <subcellularLocation>
        <location evidence="2">Mitochondrion membrane</location>
        <topology evidence="2">Single-pass membrane protein</topology>
    </subcellularLocation>
</comment>
<dbReference type="RefSeq" id="XP_014569471.1">
    <property type="nucleotide sequence ID" value="XM_014713985.1"/>
</dbReference>
<evidence type="ECO:0000256" key="10">
    <source>
        <dbReference type="SAM" id="MobiDB-lite"/>
    </source>
</evidence>
<dbReference type="GO" id="GO:0005743">
    <property type="term" value="C:mitochondrial inner membrane"/>
    <property type="evidence" value="ECO:0007669"/>
    <property type="project" value="UniProtKB-UniRule"/>
</dbReference>
<dbReference type="OrthoDB" id="10018333at2759"/>